<evidence type="ECO:0000313" key="1">
    <source>
        <dbReference type="EMBL" id="MBA0564423.1"/>
    </source>
</evidence>
<evidence type="ECO:0000313" key="2">
    <source>
        <dbReference type="Proteomes" id="UP000593572"/>
    </source>
</evidence>
<accession>A0A7J8MIF0</accession>
<dbReference type="EMBL" id="JABEZX010000009">
    <property type="protein sequence ID" value="MBA0564423.1"/>
    <property type="molecule type" value="Genomic_DNA"/>
</dbReference>
<comment type="caution">
    <text evidence="1">The sequence shown here is derived from an EMBL/GenBank/DDBJ whole genome shotgun (WGS) entry which is preliminary data.</text>
</comment>
<sequence length="39" mass="4571">MRMDRLLSCLPQQQNFLGRSIFRSLNLPQNGKSLPKRKV</sequence>
<reference evidence="1 2" key="1">
    <citation type="journal article" date="2019" name="Genome Biol. Evol.">
        <title>Insights into the evolution of the New World diploid cottons (Gossypium, subgenus Houzingenia) based on genome sequencing.</title>
        <authorList>
            <person name="Grover C.E."/>
            <person name="Arick M.A. 2nd"/>
            <person name="Thrash A."/>
            <person name="Conover J.L."/>
            <person name="Sanders W.S."/>
            <person name="Peterson D.G."/>
            <person name="Frelichowski J.E."/>
            <person name="Scheffler J.A."/>
            <person name="Scheffler B.E."/>
            <person name="Wendel J.F."/>
        </authorList>
    </citation>
    <scope>NUCLEOTIDE SEQUENCE [LARGE SCALE GENOMIC DNA]</scope>
    <source>
        <strain evidence="1">157</strain>
        <tissue evidence="1">Leaf</tissue>
    </source>
</reference>
<dbReference type="AlphaFoldDB" id="A0A7J8MIF0"/>
<proteinExistence type="predicted"/>
<name>A0A7J8MIF0_9ROSI</name>
<organism evidence="1 2">
    <name type="scientific">Gossypium lobatum</name>
    <dbReference type="NCBI Taxonomy" id="34289"/>
    <lineage>
        <taxon>Eukaryota</taxon>
        <taxon>Viridiplantae</taxon>
        <taxon>Streptophyta</taxon>
        <taxon>Embryophyta</taxon>
        <taxon>Tracheophyta</taxon>
        <taxon>Spermatophyta</taxon>
        <taxon>Magnoliopsida</taxon>
        <taxon>eudicotyledons</taxon>
        <taxon>Gunneridae</taxon>
        <taxon>Pentapetalae</taxon>
        <taxon>rosids</taxon>
        <taxon>malvids</taxon>
        <taxon>Malvales</taxon>
        <taxon>Malvaceae</taxon>
        <taxon>Malvoideae</taxon>
        <taxon>Gossypium</taxon>
    </lineage>
</organism>
<gene>
    <name evidence="1" type="ORF">Golob_009366</name>
</gene>
<dbReference type="Proteomes" id="UP000593572">
    <property type="component" value="Unassembled WGS sequence"/>
</dbReference>
<protein>
    <submittedName>
        <fullName evidence="1">Uncharacterized protein</fullName>
    </submittedName>
</protein>
<keyword evidence="2" id="KW-1185">Reference proteome</keyword>